<keyword evidence="10" id="KW-1185">Reference proteome</keyword>
<dbReference type="InterPro" id="IPR007867">
    <property type="entry name" value="GMC_OxRtase_C"/>
</dbReference>
<protein>
    <recommendedName>
        <fullName evidence="11">Glucose dehydrogenase</fullName>
    </recommendedName>
</protein>
<keyword evidence="6" id="KW-0472">Membrane</keyword>
<dbReference type="InterPro" id="IPR012132">
    <property type="entry name" value="GMC_OxRdtase"/>
</dbReference>
<accession>A0AA38MLF4</accession>
<organism evidence="9 10">
    <name type="scientific">Zophobas morio</name>
    <dbReference type="NCBI Taxonomy" id="2755281"/>
    <lineage>
        <taxon>Eukaryota</taxon>
        <taxon>Metazoa</taxon>
        <taxon>Ecdysozoa</taxon>
        <taxon>Arthropoda</taxon>
        <taxon>Hexapoda</taxon>
        <taxon>Insecta</taxon>
        <taxon>Pterygota</taxon>
        <taxon>Neoptera</taxon>
        <taxon>Endopterygota</taxon>
        <taxon>Coleoptera</taxon>
        <taxon>Polyphaga</taxon>
        <taxon>Cucujiformia</taxon>
        <taxon>Tenebrionidae</taxon>
        <taxon>Zophobas</taxon>
    </lineage>
</organism>
<evidence type="ECO:0000256" key="2">
    <source>
        <dbReference type="ARBA" id="ARBA00010790"/>
    </source>
</evidence>
<evidence type="ECO:0008006" key="11">
    <source>
        <dbReference type="Google" id="ProtNLM"/>
    </source>
</evidence>
<feature type="binding site" evidence="5">
    <location>
        <position position="133"/>
    </location>
    <ligand>
        <name>FAD</name>
        <dbReference type="ChEBI" id="CHEBI:57692"/>
    </ligand>
</feature>
<feature type="binding site" evidence="5">
    <location>
        <position position="255"/>
    </location>
    <ligand>
        <name>FAD</name>
        <dbReference type="ChEBI" id="CHEBI:57692"/>
    </ligand>
</feature>
<evidence type="ECO:0000256" key="5">
    <source>
        <dbReference type="PIRSR" id="PIRSR000137-2"/>
    </source>
</evidence>
<feature type="domain" description="Glucose-methanol-choline oxidoreductase C-terminal" evidence="8">
    <location>
        <begin position="438"/>
        <end position="573"/>
    </location>
</feature>
<evidence type="ECO:0000256" key="4">
    <source>
        <dbReference type="ARBA" id="ARBA00022827"/>
    </source>
</evidence>
<gene>
    <name evidence="9" type="ORF">Zmor_006451</name>
</gene>
<keyword evidence="3" id="KW-0285">Flavoprotein</keyword>
<evidence type="ECO:0000259" key="7">
    <source>
        <dbReference type="Pfam" id="PF00732"/>
    </source>
</evidence>
<dbReference type="GO" id="GO:0050660">
    <property type="term" value="F:flavin adenine dinucleotide binding"/>
    <property type="evidence" value="ECO:0007669"/>
    <property type="project" value="InterPro"/>
</dbReference>
<evidence type="ECO:0000313" key="9">
    <source>
        <dbReference type="EMBL" id="KAJ3662090.1"/>
    </source>
</evidence>
<name>A0AA38MLF4_9CUCU</name>
<keyword evidence="4 5" id="KW-0274">FAD</keyword>
<comment type="similarity">
    <text evidence="2">Belongs to the GMC oxidoreductase family.</text>
</comment>
<comment type="cofactor">
    <cofactor evidence="1 5">
        <name>FAD</name>
        <dbReference type="ChEBI" id="CHEBI:57692"/>
    </cofactor>
</comment>
<keyword evidence="6" id="KW-1133">Transmembrane helix</keyword>
<dbReference type="Pfam" id="PF05199">
    <property type="entry name" value="GMC_oxred_C"/>
    <property type="match status" value="1"/>
</dbReference>
<sequence>MCCNAPSFFIILYVTAVYFFGIYLNFISFQDYFECYACKELNFRQQDYDYIVVGSGSAGSIVARRLAENKNLKVLLVEAGSSGGGILQIPAVGVMLQKSSFDWGYRTVPQKQACLGLDDQVSIWPMGKILGGTAMLNNMIYVRGHPDDFARWFRDTCNYDYSIDILPYFEKLENNGTNKHKGSVPISDLPYKSNVSDYFLQAGICLGFGISDGVNAEPGFSSPKITIQKGQRWTPYHQLAKNRKRNLAIVTNAFVEKVLLRDNFEAYGVKYTHMEEPIFAKAKKGVILSAGVIGTPKILMLSGIGPKQHLEKMKIKPKLDLPVGDNLQDHVTTGLDLLTFDYSPNIGIRQMLSPWSMLNYFLRSRGPWTTVGCESIGFFNTAKEIVPELQFMIFPLGVTIDDGYYLSSLTGIGERLWKKYFAKIDKPSFTILPIVLHPKSRGTVRLKNNNPRTPPLINPNYLSDSYDIDILIQGIEMIKEFINTPPMHRLGVKLNPIKFPGCEKFEFDTRPYWECYVRHFTLTAYHPIGTCKMGEVVETDFKVKGTRKLYVVDGSILPDLPSGNPNGAIMMMAERAAEIIKHHCWKTQRKCCAAEVFQKECQC</sequence>
<dbReference type="SUPFAM" id="SSF54373">
    <property type="entry name" value="FAD-linked reductases, C-terminal domain"/>
    <property type="match status" value="1"/>
</dbReference>
<reference evidence="9" key="1">
    <citation type="journal article" date="2023" name="G3 (Bethesda)">
        <title>Whole genome assemblies of Zophobas morio and Tenebrio molitor.</title>
        <authorList>
            <person name="Kaur S."/>
            <person name="Stinson S.A."/>
            <person name="diCenzo G.C."/>
        </authorList>
    </citation>
    <scope>NUCLEOTIDE SEQUENCE</scope>
    <source>
        <strain evidence="9">QUZm001</strain>
    </source>
</reference>
<dbReference type="AlphaFoldDB" id="A0AA38MLF4"/>
<evidence type="ECO:0000256" key="1">
    <source>
        <dbReference type="ARBA" id="ARBA00001974"/>
    </source>
</evidence>
<evidence type="ECO:0000256" key="6">
    <source>
        <dbReference type="SAM" id="Phobius"/>
    </source>
</evidence>
<comment type="caution">
    <text evidence="9">The sequence shown here is derived from an EMBL/GenBank/DDBJ whole genome shotgun (WGS) entry which is preliminary data.</text>
</comment>
<dbReference type="InterPro" id="IPR000172">
    <property type="entry name" value="GMC_OxRdtase_N"/>
</dbReference>
<evidence type="ECO:0000313" key="10">
    <source>
        <dbReference type="Proteomes" id="UP001168821"/>
    </source>
</evidence>
<feature type="domain" description="Glucose-methanol-choline oxidoreductase N-terminal" evidence="7">
    <location>
        <begin position="48"/>
        <end position="331"/>
    </location>
</feature>
<dbReference type="Gene3D" id="3.30.560.10">
    <property type="entry name" value="Glucose Oxidase, domain 3"/>
    <property type="match status" value="1"/>
</dbReference>
<feature type="binding site" evidence="5">
    <location>
        <position position="554"/>
    </location>
    <ligand>
        <name>FAD</name>
        <dbReference type="ChEBI" id="CHEBI:57692"/>
    </ligand>
</feature>
<dbReference type="PANTHER" id="PTHR11552:SF147">
    <property type="entry name" value="CHOLINE DEHYDROGENASE, MITOCHONDRIAL"/>
    <property type="match status" value="1"/>
</dbReference>
<dbReference type="Gene3D" id="3.50.50.60">
    <property type="entry name" value="FAD/NAD(P)-binding domain"/>
    <property type="match status" value="1"/>
</dbReference>
<keyword evidence="6" id="KW-0812">Transmembrane</keyword>
<dbReference type="PANTHER" id="PTHR11552">
    <property type="entry name" value="GLUCOSE-METHANOL-CHOLINE GMC OXIDOREDUCTASE"/>
    <property type="match status" value="1"/>
</dbReference>
<dbReference type="InterPro" id="IPR036188">
    <property type="entry name" value="FAD/NAD-bd_sf"/>
</dbReference>
<evidence type="ECO:0000259" key="8">
    <source>
        <dbReference type="Pfam" id="PF05199"/>
    </source>
</evidence>
<dbReference type="PIRSF" id="PIRSF000137">
    <property type="entry name" value="Alcohol_oxidase"/>
    <property type="match status" value="1"/>
</dbReference>
<feature type="transmembrane region" description="Helical" evidence="6">
    <location>
        <begin position="7"/>
        <end position="26"/>
    </location>
</feature>
<dbReference type="Proteomes" id="UP001168821">
    <property type="component" value="Unassembled WGS sequence"/>
</dbReference>
<dbReference type="GO" id="GO:0016614">
    <property type="term" value="F:oxidoreductase activity, acting on CH-OH group of donors"/>
    <property type="evidence" value="ECO:0007669"/>
    <property type="project" value="InterPro"/>
</dbReference>
<evidence type="ECO:0000256" key="3">
    <source>
        <dbReference type="ARBA" id="ARBA00022630"/>
    </source>
</evidence>
<dbReference type="SUPFAM" id="SSF51905">
    <property type="entry name" value="FAD/NAD(P)-binding domain"/>
    <property type="match status" value="1"/>
</dbReference>
<proteinExistence type="inferred from homology"/>
<dbReference type="EMBL" id="JALNTZ010000002">
    <property type="protein sequence ID" value="KAJ3662090.1"/>
    <property type="molecule type" value="Genomic_DNA"/>
</dbReference>
<dbReference type="Pfam" id="PF00732">
    <property type="entry name" value="GMC_oxred_N"/>
    <property type="match status" value="1"/>
</dbReference>